<dbReference type="AlphaFoldDB" id="D8R2Z1"/>
<dbReference type="EMBL" id="GL377571">
    <property type="protein sequence ID" value="EFJ33188.1"/>
    <property type="molecule type" value="Genomic_DNA"/>
</dbReference>
<dbReference type="eggNOG" id="ENOG502R0MM">
    <property type="taxonomic scope" value="Eukaryota"/>
</dbReference>
<name>D8R2Z1_SELML</name>
<dbReference type="GO" id="GO:0043565">
    <property type="term" value="F:sequence-specific DNA binding"/>
    <property type="evidence" value="ECO:0000318"/>
    <property type="project" value="GO_Central"/>
</dbReference>
<evidence type="ECO:0000313" key="4">
    <source>
        <dbReference type="EMBL" id="EFJ33188.1"/>
    </source>
</evidence>
<dbReference type="InterPro" id="IPR005202">
    <property type="entry name" value="TF_GRAS"/>
</dbReference>
<dbReference type="GO" id="GO:0005634">
    <property type="term" value="C:nucleus"/>
    <property type="evidence" value="ECO:0000318"/>
    <property type="project" value="GO_Central"/>
</dbReference>
<proteinExistence type="predicted"/>
<evidence type="ECO:0000256" key="3">
    <source>
        <dbReference type="SAM" id="MobiDB-lite"/>
    </source>
</evidence>
<sequence length="549" mass="61516">MASDLDVDMALEQQVEENLYWYQACSIDPCATKVCDIDVIQGGDLDLLPVWPELEEQGITSALLDSLLEGGDEQEQPPASKVRKRLQPSSPHSVLEKVSERKDEVGGAEDDNDDEDEDDDALCEFLHQSLETEACLDFSPMNFDDFQLPGDPELDLQHQEFFGCRLFHLLLAGAEAMFSQALDLAKVILFRLRELTSSCSSSGPVFQRLALYFTEALQSLLDGARITKVASSCSMSYLDSITAFQALHEASPYIKFGHYVANQAILEAIGDDKRVHILDYDVTLGIQWPSLMQALALREGGTPHLRITAVYRPHSRHQLANFQETKERLMECAAAFKIPFSFHQAKVEDDEDSKLVGLKLIKGETLIVNCMLHLLHVPHKSPSSVLSFLKSVQKFSPRLVTFVEEEVVSCLSAPNTVDKFFQALHHYSAMLDSLEASLCETTAHILVERAFLATRIKTALIAHHHAHSKVEWSSLLHSAGFHRVSLSRRNICQARLLLGLFKDGYQLKEHHSDEEIEKLLLSWKSRPLIAASAWTCKNKSSDGSENEQQ</sequence>
<dbReference type="GO" id="GO:0003700">
    <property type="term" value="F:DNA-binding transcription factor activity"/>
    <property type="evidence" value="ECO:0000318"/>
    <property type="project" value="GO_Central"/>
</dbReference>
<feature type="compositionally biased region" description="Basic and acidic residues" evidence="3">
    <location>
        <begin position="94"/>
        <end position="105"/>
    </location>
</feature>
<dbReference type="KEGG" id="smo:SELMODRAFT_449643"/>
<dbReference type="PROSITE" id="PS50985">
    <property type="entry name" value="GRAS"/>
    <property type="match status" value="1"/>
</dbReference>
<dbReference type="PANTHER" id="PTHR31636">
    <property type="entry name" value="OSJNBA0084A10.13 PROTEIN-RELATED"/>
    <property type="match status" value="1"/>
</dbReference>
<dbReference type="HOGENOM" id="CLU_011924_5_2_1"/>
<feature type="region of interest" description="Disordered" evidence="3">
    <location>
        <begin position="70"/>
        <end position="118"/>
    </location>
</feature>
<gene>
    <name evidence="4" type="ORF">SELMODRAFT_449643</name>
</gene>
<feature type="compositionally biased region" description="Acidic residues" evidence="3">
    <location>
        <begin position="106"/>
        <end position="118"/>
    </location>
</feature>
<protein>
    <submittedName>
        <fullName evidence="4">GRAS family protein</fullName>
    </submittedName>
</protein>
<keyword evidence="2" id="KW-0804">Transcription</keyword>
<dbReference type="GO" id="GO:0006355">
    <property type="term" value="P:regulation of DNA-templated transcription"/>
    <property type="evidence" value="ECO:0000318"/>
    <property type="project" value="GO_Central"/>
</dbReference>
<dbReference type="Proteomes" id="UP000001514">
    <property type="component" value="Unassembled WGS sequence"/>
</dbReference>
<accession>D8R2Z1</accession>
<evidence type="ECO:0000313" key="5">
    <source>
        <dbReference type="Proteomes" id="UP000001514"/>
    </source>
</evidence>
<evidence type="ECO:0000256" key="1">
    <source>
        <dbReference type="ARBA" id="ARBA00023015"/>
    </source>
</evidence>
<organism evidence="5">
    <name type="scientific">Selaginella moellendorffii</name>
    <name type="common">Spikemoss</name>
    <dbReference type="NCBI Taxonomy" id="88036"/>
    <lineage>
        <taxon>Eukaryota</taxon>
        <taxon>Viridiplantae</taxon>
        <taxon>Streptophyta</taxon>
        <taxon>Embryophyta</taxon>
        <taxon>Tracheophyta</taxon>
        <taxon>Lycopodiopsida</taxon>
        <taxon>Selaginellales</taxon>
        <taxon>Selaginellaceae</taxon>
        <taxon>Selaginella</taxon>
    </lineage>
</organism>
<dbReference type="Pfam" id="PF03514">
    <property type="entry name" value="GRAS"/>
    <property type="match status" value="1"/>
</dbReference>
<dbReference type="OMA" id="MESMIHE"/>
<dbReference type="InParanoid" id="D8R2Z1"/>
<keyword evidence="5" id="KW-1185">Reference proteome</keyword>
<evidence type="ECO:0000256" key="2">
    <source>
        <dbReference type="ARBA" id="ARBA00023163"/>
    </source>
</evidence>
<dbReference type="Gramene" id="EFJ33188">
    <property type="protein sequence ID" value="EFJ33188"/>
    <property type="gene ID" value="SELMODRAFT_449643"/>
</dbReference>
<dbReference type="FunCoup" id="D8R2Z1">
    <property type="interactions" value="60"/>
</dbReference>
<keyword evidence="1" id="KW-0805">Transcription regulation</keyword>
<reference evidence="4 5" key="1">
    <citation type="journal article" date="2011" name="Science">
        <title>The Selaginella genome identifies genetic changes associated with the evolution of vascular plants.</title>
        <authorList>
            <person name="Banks J.A."/>
            <person name="Nishiyama T."/>
            <person name="Hasebe M."/>
            <person name="Bowman J.L."/>
            <person name="Gribskov M."/>
            <person name="dePamphilis C."/>
            <person name="Albert V.A."/>
            <person name="Aono N."/>
            <person name="Aoyama T."/>
            <person name="Ambrose B.A."/>
            <person name="Ashton N.W."/>
            <person name="Axtell M.J."/>
            <person name="Barker E."/>
            <person name="Barker M.S."/>
            <person name="Bennetzen J.L."/>
            <person name="Bonawitz N.D."/>
            <person name="Chapple C."/>
            <person name="Cheng C."/>
            <person name="Correa L.G."/>
            <person name="Dacre M."/>
            <person name="DeBarry J."/>
            <person name="Dreyer I."/>
            <person name="Elias M."/>
            <person name="Engstrom E.M."/>
            <person name="Estelle M."/>
            <person name="Feng L."/>
            <person name="Finet C."/>
            <person name="Floyd S.K."/>
            <person name="Frommer W.B."/>
            <person name="Fujita T."/>
            <person name="Gramzow L."/>
            <person name="Gutensohn M."/>
            <person name="Harholt J."/>
            <person name="Hattori M."/>
            <person name="Heyl A."/>
            <person name="Hirai T."/>
            <person name="Hiwatashi Y."/>
            <person name="Ishikawa M."/>
            <person name="Iwata M."/>
            <person name="Karol K.G."/>
            <person name="Koehler B."/>
            <person name="Kolukisaoglu U."/>
            <person name="Kubo M."/>
            <person name="Kurata T."/>
            <person name="Lalonde S."/>
            <person name="Li K."/>
            <person name="Li Y."/>
            <person name="Litt A."/>
            <person name="Lyons E."/>
            <person name="Manning G."/>
            <person name="Maruyama T."/>
            <person name="Michael T.P."/>
            <person name="Mikami K."/>
            <person name="Miyazaki S."/>
            <person name="Morinaga S."/>
            <person name="Murata T."/>
            <person name="Mueller-Roeber B."/>
            <person name="Nelson D.R."/>
            <person name="Obara M."/>
            <person name="Oguri Y."/>
            <person name="Olmstead R.G."/>
            <person name="Onodera N."/>
            <person name="Petersen B.L."/>
            <person name="Pils B."/>
            <person name="Prigge M."/>
            <person name="Rensing S.A."/>
            <person name="Riano-Pachon D.M."/>
            <person name="Roberts A.W."/>
            <person name="Sato Y."/>
            <person name="Scheller H.V."/>
            <person name="Schulz B."/>
            <person name="Schulz C."/>
            <person name="Shakirov E.V."/>
            <person name="Shibagaki N."/>
            <person name="Shinohara N."/>
            <person name="Shippen D.E."/>
            <person name="Soerensen I."/>
            <person name="Sotooka R."/>
            <person name="Sugimoto N."/>
            <person name="Sugita M."/>
            <person name="Sumikawa N."/>
            <person name="Tanurdzic M."/>
            <person name="Theissen G."/>
            <person name="Ulvskov P."/>
            <person name="Wakazuki S."/>
            <person name="Weng J.K."/>
            <person name="Willats W.W."/>
            <person name="Wipf D."/>
            <person name="Wolf P.G."/>
            <person name="Yang L."/>
            <person name="Zimmer A.D."/>
            <person name="Zhu Q."/>
            <person name="Mitros T."/>
            <person name="Hellsten U."/>
            <person name="Loque D."/>
            <person name="Otillar R."/>
            <person name="Salamov A."/>
            <person name="Schmutz J."/>
            <person name="Shapiro H."/>
            <person name="Lindquist E."/>
            <person name="Lucas S."/>
            <person name="Rokhsar D."/>
            <person name="Grigoriev I.V."/>
        </authorList>
    </citation>
    <scope>NUCLEOTIDE SEQUENCE [LARGE SCALE GENOMIC DNA]</scope>
</reference>